<feature type="transmembrane region" description="Helical" evidence="5">
    <location>
        <begin position="251"/>
        <end position="269"/>
    </location>
</feature>
<evidence type="ECO:0000313" key="6">
    <source>
        <dbReference type="EMBL" id="SHJ70718.1"/>
    </source>
</evidence>
<evidence type="ECO:0000256" key="3">
    <source>
        <dbReference type="ARBA" id="ARBA00022989"/>
    </source>
</evidence>
<feature type="transmembrane region" description="Helical" evidence="5">
    <location>
        <begin position="184"/>
        <end position="205"/>
    </location>
</feature>
<dbReference type="InterPro" id="IPR002781">
    <property type="entry name" value="TM_pro_TauE-like"/>
</dbReference>
<evidence type="ECO:0000256" key="2">
    <source>
        <dbReference type="ARBA" id="ARBA00022692"/>
    </source>
</evidence>
<evidence type="ECO:0000256" key="1">
    <source>
        <dbReference type="ARBA" id="ARBA00004141"/>
    </source>
</evidence>
<feature type="transmembrane region" description="Helical" evidence="5">
    <location>
        <begin position="51"/>
        <end position="73"/>
    </location>
</feature>
<evidence type="ECO:0000256" key="4">
    <source>
        <dbReference type="ARBA" id="ARBA00023136"/>
    </source>
</evidence>
<dbReference type="AlphaFoldDB" id="A0A1M6LHS0"/>
<dbReference type="OrthoDB" id="457670at2"/>
<keyword evidence="2 5" id="KW-0812">Transmembrane</keyword>
<feature type="transmembrane region" description="Helical" evidence="5">
    <location>
        <begin position="217"/>
        <end position="239"/>
    </location>
</feature>
<name>A0A1M6LHS0_MALRU</name>
<feature type="transmembrane region" description="Helical" evidence="5">
    <location>
        <begin position="152"/>
        <end position="177"/>
    </location>
</feature>
<feature type="transmembrane region" description="Helical" evidence="5">
    <location>
        <begin position="85"/>
        <end position="107"/>
    </location>
</feature>
<keyword evidence="3 5" id="KW-1133">Transmembrane helix</keyword>
<comment type="similarity">
    <text evidence="5">Belongs to the 4-toluene sulfonate uptake permease (TSUP) (TC 2.A.102) family.</text>
</comment>
<dbReference type="STRING" id="1122189.SAMN02745165_02985"/>
<feature type="transmembrane region" description="Helical" evidence="5">
    <location>
        <begin position="6"/>
        <end position="39"/>
    </location>
</feature>
<dbReference type="GO" id="GO:0005886">
    <property type="term" value="C:plasma membrane"/>
    <property type="evidence" value="ECO:0007669"/>
    <property type="project" value="UniProtKB-SubCell"/>
</dbReference>
<keyword evidence="5" id="KW-1003">Cell membrane</keyword>
<dbReference type="RefSeq" id="WP_072909537.1">
    <property type="nucleotide sequence ID" value="NZ_FQZT01000013.1"/>
</dbReference>
<comment type="subcellular location">
    <subcellularLocation>
        <location evidence="5">Cell membrane</location>
        <topology evidence="5">Multi-pass membrane protein</topology>
    </subcellularLocation>
    <subcellularLocation>
        <location evidence="1">Membrane</location>
        <topology evidence="1">Multi-pass membrane protein</topology>
    </subcellularLocation>
</comment>
<reference evidence="6 7" key="1">
    <citation type="submission" date="2016-11" db="EMBL/GenBank/DDBJ databases">
        <authorList>
            <person name="Jaros S."/>
            <person name="Januszkiewicz K."/>
            <person name="Wedrychowicz H."/>
        </authorList>
    </citation>
    <scope>NUCLEOTIDE SEQUENCE [LARGE SCALE GENOMIC DNA]</scope>
    <source>
        <strain evidence="6 7">DSM 5091</strain>
    </source>
</reference>
<keyword evidence="7" id="KW-1185">Reference proteome</keyword>
<organism evidence="6 7">
    <name type="scientific">Malonomonas rubra DSM 5091</name>
    <dbReference type="NCBI Taxonomy" id="1122189"/>
    <lineage>
        <taxon>Bacteria</taxon>
        <taxon>Pseudomonadati</taxon>
        <taxon>Thermodesulfobacteriota</taxon>
        <taxon>Desulfuromonadia</taxon>
        <taxon>Desulfuromonadales</taxon>
        <taxon>Geopsychrobacteraceae</taxon>
        <taxon>Malonomonas</taxon>
    </lineage>
</organism>
<sequence>MELFSAQIIALTLGFGAFAGFLAGLLGIGGGVILVPLFLWLFPLAGFPDHLIVHTAFGTSLAIIIPTAFSSMLGHRKRGNVDWHMVGWLALGGIVGAIIGSTAAAFLPGKHLKLGFGLLQFVIAYKLVFYHPHMPPERDDKPPSKQLALVGLAGGLFSAFFGIGGGIIAVPLMMIVLQLPIHLAVGNSSALIVVSSFAGTLGYVFHGLQLPETAPLSLGYVNVLVATVVAPVSMGFARLGVKLASRTSQKNLIKVFALLLVFIGAKILLSG</sequence>
<protein>
    <recommendedName>
        <fullName evidence="5">Probable membrane transporter protein</fullName>
    </recommendedName>
</protein>
<evidence type="ECO:0000256" key="5">
    <source>
        <dbReference type="RuleBase" id="RU363041"/>
    </source>
</evidence>
<keyword evidence="4 5" id="KW-0472">Membrane</keyword>
<dbReference type="PANTHER" id="PTHR43483:SF3">
    <property type="entry name" value="MEMBRANE TRANSPORTER PROTEIN HI_0806-RELATED"/>
    <property type="match status" value="1"/>
</dbReference>
<dbReference type="Proteomes" id="UP000184171">
    <property type="component" value="Unassembled WGS sequence"/>
</dbReference>
<dbReference type="PANTHER" id="PTHR43483">
    <property type="entry name" value="MEMBRANE TRANSPORTER PROTEIN HI_0806-RELATED"/>
    <property type="match status" value="1"/>
</dbReference>
<evidence type="ECO:0000313" key="7">
    <source>
        <dbReference type="Proteomes" id="UP000184171"/>
    </source>
</evidence>
<dbReference type="EMBL" id="FQZT01000013">
    <property type="protein sequence ID" value="SHJ70718.1"/>
    <property type="molecule type" value="Genomic_DNA"/>
</dbReference>
<dbReference type="Pfam" id="PF01925">
    <property type="entry name" value="TauE"/>
    <property type="match status" value="1"/>
</dbReference>
<accession>A0A1M6LHS0</accession>
<gene>
    <name evidence="6" type="ORF">SAMN02745165_02985</name>
</gene>
<proteinExistence type="inferred from homology"/>